<evidence type="ECO:0000313" key="7">
    <source>
        <dbReference type="EMBL" id="CRK82860.1"/>
    </source>
</evidence>
<dbReference type="Pfam" id="PF02588">
    <property type="entry name" value="YitT_membrane"/>
    <property type="match status" value="1"/>
</dbReference>
<keyword evidence="5 6" id="KW-0472">Membrane</keyword>
<dbReference type="STRING" id="1499688.BN000_02812"/>
<evidence type="ECO:0000256" key="2">
    <source>
        <dbReference type="ARBA" id="ARBA00022475"/>
    </source>
</evidence>
<feature type="transmembrane region" description="Helical" evidence="6">
    <location>
        <begin position="41"/>
        <end position="63"/>
    </location>
</feature>
<evidence type="ECO:0000256" key="5">
    <source>
        <dbReference type="ARBA" id="ARBA00023136"/>
    </source>
</evidence>
<feature type="transmembrane region" description="Helical" evidence="6">
    <location>
        <begin position="140"/>
        <end position="161"/>
    </location>
</feature>
<dbReference type="Proteomes" id="UP000199087">
    <property type="component" value="Unassembled WGS sequence"/>
</dbReference>
<accession>A0A0U1NXV1</accession>
<protein>
    <submittedName>
        <fullName evidence="7">Yitt family protein</fullName>
    </submittedName>
</protein>
<evidence type="ECO:0000256" key="3">
    <source>
        <dbReference type="ARBA" id="ARBA00022692"/>
    </source>
</evidence>
<sequence length="194" mass="20876">MLKKLTVIGFGSTLIGVGINGFILPFQLINGGFFGISLLLNYLWGLKVGLVFILLNIPVYLFALKSEPSYFINGLIGAIFSGMMLEFLIPLNGTIHLPIVSSVIVGAVIIGIGVGVMLRNKISPGGMDLLALLIAKWSKVNVGVIIFFTDVVIIITGLLLIRDAQFFYSLLIVTIVGLLATIITSFKSANIFTE</sequence>
<dbReference type="RefSeq" id="WP_090635174.1">
    <property type="nucleotide sequence ID" value="NZ_CVRB01000003.1"/>
</dbReference>
<comment type="subcellular location">
    <subcellularLocation>
        <location evidence="1">Cell membrane</location>
        <topology evidence="1">Multi-pass membrane protein</topology>
    </subcellularLocation>
</comment>
<dbReference type="EMBL" id="CVRB01000003">
    <property type="protein sequence ID" value="CRK82860.1"/>
    <property type="molecule type" value="Genomic_DNA"/>
</dbReference>
<feature type="transmembrane region" description="Helical" evidence="6">
    <location>
        <begin position="7"/>
        <end position="29"/>
    </location>
</feature>
<name>A0A0U1NXV1_9BACI</name>
<gene>
    <name evidence="7" type="ORF">BN000_02812</name>
</gene>
<dbReference type="InterPro" id="IPR051461">
    <property type="entry name" value="UPF0750_membrane"/>
</dbReference>
<keyword evidence="2" id="KW-1003">Cell membrane</keyword>
<evidence type="ECO:0000256" key="4">
    <source>
        <dbReference type="ARBA" id="ARBA00022989"/>
    </source>
</evidence>
<dbReference type="AlphaFoldDB" id="A0A0U1NXV1"/>
<evidence type="ECO:0000313" key="8">
    <source>
        <dbReference type="Proteomes" id="UP000199087"/>
    </source>
</evidence>
<proteinExistence type="predicted"/>
<reference evidence="8" key="1">
    <citation type="submission" date="2015-05" db="EMBL/GenBank/DDBJ databases">
        <authorList>
            <person name="Urmite Genomes"/>
        </authorList>
    </citation>
    <scope>NUCLEOTIDE SEQUENCE [LARGE SCALE GENOMIC DNA]</scope>
    <source>
        <strain evidence="8">LF1</strain>
    </source>
</reference>
<evidence type="ECO:0000256" key="1">
    <source>
        <dbReference type="ARBA" id="ARBA00004651"/>
    </source>
</evidence>
<keyword evidence="8" id="KW-1185">Reference proteome</keyword>
<dbReference type="InterPro" id="IPR003740">
    <property type="entry name" value="YitT"/>
</dbReference>
<feature type="transmembrane region" description="Helical" evidence="6">
    <location>
        <begin position="167"/>
        <end position="186"/>
    </location>
</feature>
<keyword evidence="3 6" id="KW-0812">Transmembrane</keyword>
<feature type="transmembrane region" description="Helical" evidence="6">
    <location>
        <begin position="95"/>
        <end position="119"/>
    </location>
</feature>
<dbReference type="PANTHER" id="PTHR33545:SF5">
    <property type="entry name" value="UPF0750 MEMBRANE PROTEIN YITT"/>
    <property type="match status" value="1"/>
</dbReference>
<dbReference type="PANTHER" id="PTHR33545">
    <property type="entry name" value="UPF0750 MEMBRANE PROTEIN YITT-RELATED"/>
    <property type="match status" value="1"/>
</dbReference>
<keyword evidence="4 6" id="KW-1133">Transmembrane helix</keyword>
<dbReference type="GO" id="GO:0005886">
    <property type="term" value="C:plasma membrane"/>
    <property type="evidence" value="ECO:0007669"/>
    <property type="project" value="UniProtKB-SubCell"/>
</dbReference>
<feature type="transmembrane region" description="Helical" evidence="6">
    <location>
        <begin position="70"/>
        <end position="89"/>
    </location>
</feature>
<evidence type="ECO:0000256" key="6">
    <source>
        <dbReference type="SAM" id="Phobius"/>
    </source>
</evidence>
<dbReference type="OrthoDB" id="2602718at2"/>
<organism evidence="7 8">
    <name type="scientific">Neobacillus massiliamazoniensis</name>
    <dbReference type="NCBI Taxonomy" id="1499688"/>
    <lineage>
        <taxon>Bacteria</taxon>
        <taxon>Bacillati</taxon>
        <taxon>Bacillota</taxon>
        <taxon>Bacilli</taxon>
        <taxon>Bacillales</taxon>
        <taxon>Bacillaceae</taxon>
        <taxon>Neobacillus</taxon>
    </lineage>
</organism>